<accession>A0AAV1QRS3</accession>
<evidence type="ECO:0000313" key="1">
    <source>
        <dbReference type="EMBL" id="CAK7323708.1"/>
    </source>
</evidence>
<reference evidence="1 2" key="1">
    <citation type="submission" date="2024-01" db="EMBL/GenBank/DDBJ databases">
        <authorList>
            <person name="Waweru B."/>
        </authorList>
    </citation>
    <scope>NUCLEOTIDE SEQUENCE [LARGE SCALE GENOMIC DNA]</scope>
</reference>
<comment type="caution">
    <text evidence="1">The sequence shown here is derived from an EMBL/GenBank/DDBJ whole genome shotgun (WGS) entry which is preliminary data.</text>
</comment>
<evidence type="ECO:0000313" key="2">
    <source>
        <dbReference type="Proteomes" id="UP001314170"/>
    </source>
</evidence>
<sequence length="100" mass="11460">MSCLIRDLAGDKPNIEVQYWAHREQNRRSSFLRKAHSRREAQKQIVEESSILHASGSKAVRTRLARRAAKIKRSSILHIAIVYVKDLAGDQTKVQSIPRK</sequence>
<evidence type="ECO:0008006" key="3">
    <source>
        <dbReference type="Google" id="ProtNLM"/>
    </source>
</evidence>
<organism evidence="1 2">
    <name type="scientific">Dovyalis caffra</name>
    <dbReference type="NCBI Taxonomy" id="77055"/>
    <lineage>
        <taxon>Eukaryota</taxon>
        <taxon>Viridiplantae</taxon>
        <taxon>Streptophyta</taxon>
        <taxon>Embryophyta</taxon>
        <taxon>Tracheophyta</taxon>
        <taxon>Spermatophyta</taxon>
        <taxon>Magnoliopsida</taxon>
        <taxon>eudicotyledons</taxon>
        <taxon>Gunneridae</taxon>
        <taxon>Pentapetalae</taxon>
        <taxon>rosids</taxon>
        <taxon>fabids</taxon>
        <taxon>Malpighiales</taxon>
        <taxon>Salicaceae</taxon>
        <taxon>Flacourtieae</taxon>
        <taxon>Dovyalis</taxon>
    </lineage>
</organism>
<dbReference type="AlphaFoldDB" id="A0AAV1QRS3"/>
<proteinExistence type="predicted"/>
<gene>
    <name evidence="1" type="ORF">DCAF_LOCUS1337</name>
</gene>
<dbReference type="Proteomes" id="UP001314170">
    <property type="component" value="Unassembled WGS sequence"/>
</dbReference>
<protein>
    <recommendedName>
        <fullName evidence="3">BHLH domain-containing protein</fullName>
    </recommendedName>
</protein>
<dbReference type="EMBL" id="CAWUPB010000131">
    <property type="protein sequence ID" value="CAK7323708.1"/>
    <property type="molecule type" value="Genomic_DNA"/>
</dbReference>
<name>A0AAV1QRS3_9ROSI</name>
<keyword evidence="2" id="KW-1185">Reference proteome</keyword>